<evidence type="ECO:0000313" key="12">
    <source>
        <dbReference type="EMBL" id="MCH4283707.1"/>
    </source>
</evidence>
<evidence type="ECO:0000256" key="8">
    <source>
        <dbReference type="ARBA" id="ARBA00023136"/>
    </source>
</evidence>
<evidence type="ECO:0000259" key="11">
    <source>
        <dbReference type="PROSITE" id="PS50928"/>
    </source>
</evidence>
<feature type="transmembrane region" description="Helical" evidence="10">
    <location>
        <begin position="302"/>
        <end position="327"/>
    </location>
</feature>
<keyword evidence="4 10" id="KW-0812">Transmembrane</keyword>
<dbReference type="Pfam" id="PF00528">
    <property type="entry name" value="BPD_transp_1"/>
    <property type="match status" value="1"/>
</dbReference>
<feature type="domain" description="ABC transmembrane type-1" evidence="11">
    <location>
        <begin position="138"/>
        <end position="327"/>
    </location>
</feature>
<dbReference type="PANTHER" id="PTHR43386">
    <property type="entry name" value="OLIGOPEPTIDE TRANSPORT SYSTEM PERMEASE PROTEIN APPC"/>
    <property type="match status" value="1"/>
</dbReference>
<gene>
    <name evidence="12" type="ORF">LQE99_00990</name>
</gene>
<keyword evidence="3" id="KW-1003">Cell membrane</keyword>
<dbReference type="EMBL" id="JAKVPQ010000001">
    <property type="protein sequence ID" value="MCH4283707.1"/>
    <property type="molecule type" value="Genomic_DNA"/>
</dbReference>
<keyword evidence="5" id="KW-0571">Peptide transport</keyword>
<keyword evidence="2 10" id="KW-0813">Transport</keyword>
<name>A0ABS9R217_9FIRM</name>
<keyword evidence="8 10" id="KW-0472">Membrane</keyword>
<dbReference type="Gene3D" id="1.10.3720.10">
    <property type="entry name" value="MetI-like"/>
    <property type="match status" value="1"/>
</dbReference>
<keyword evidence="13" id="KW-1185">Reference proteome</keyword>
<dbReference type="PANTHER" id="PTHR43386:SF24">
    <property type="entry name" value="OLIGOPEPTIDE TRANSPORT SYSTEM PERMEASE PROTEIN AMID"/>
    <property type="match status" value="1"/>
</dbReference>
<dbReference type="Pfam" id="PF12911">
    <property type="entry name" value="OppC_N"/>
    <property type="match status" value="1"/>
</dbReference>
<dbReference type="InterPro" id="IPR035906">
    <property type="entry name" value="MetI-like_sf"/>
</dbReference>
<comment type="caution">
    <text evidence="12">The sequence shown here is derived from an EMBL/GenBank/DDBJ whole genome shotgun (WGS) entry which is preliminary data.</text>
</comment>
<dbReference type="InterPro" id="IPR050366">
    <property type="entry name" value="BP-dependent_transpt_permease"/>
</dbReference>
<organism evidence="12 13">
    <name type="scientific">Amedibacillus hominis</name>
    <dbReference type="NCBI Taxonomy" id="2897776"/>
    <lineage>
        <taxon>Bacteria</taxon>
        <taxon>Bacillati</taxon>
        <taxon>Bacillota</taxon>
        <taxon>Erysipelotrichia</taxon>
        <taxon>Erysipelotrichales</taxon>
        <taxon>Erysipelotrichaceae</taxon>
        <taxon>Amedibacillus</taxon>
    </lineage>
</organism>
<evidence type="ECO:0000256" key="5">
    <source>
        <dbReference type="ARBA" id="ARBA00022856"/>
    </source>
</evidence>
<evidence type="ECO:0000256" key="10">
    <source>
        <dbReference type="RuleBase" id="RU363032"/>
    </source>
</evidence>
<keyword evidence="6" id="KW-0653">Protein transport</keyword>
<evidence type="ECO:0000256" key="9">
    <source>
        <dbReference type="ARBA" id="ARBA00024202"/>
    </source>
</evidence>
<evidence type="ECO:0000256" key="7">
    <source>
        <dbReference type="ARBA" id="ARBA00022989"/>
    </source>
</evidence>
<evidence type="ECO:0000256" key="4">
    <source>
        <dbReference type="ARBA" id="ARBA00022692"/>
    </source>
</evidence>
<comment type="similarity">
    <text evidence="9">Belongs to the binding-protein-dependent transport system permease family. OppBC subfamily.</text>
</comment>
<dbReference type="CDD" id="cd06261">
    <property type="entry name" value="TM_PBP2"/>
    <property type="match status" value="1"/>
</dbReference>
<dbReference type="InterPro" id="IPR000515">
    <property type="entry name" value="MetI-like"/>
</dbReference>
<proteinExistence type="inferred from homology"/>
<protein>
    <submittedName>
        <fullName evidence="12">ABC transporter permease</fullName>
    </submittedName>
</protein>
<evidence type="ECO:0000256" key="6">
    <source>
        <dbReference type="ARBA" id="ARBA00022927"/>
    </source>
</evidence>
<sequence length="341" mass="37822">MAIMENKELENIVFEPNDFEFIGDIEKISSEAVTPATSFLRDVWTRFKANKGSIIGGIIVLIIIICAIIFPMLSQYTYDGVDAPRQFLGPRIPFIENIGIFNGKSGVNTYEGIYANAYHFFGTDHLGRDLWVRVWSGCRISLFVAAAAVLINVFIGMIYGMVSGYFGGKVDNLMQRFQEIVNSIPTLVILTLLLLLMKPSLYTIIIALALTEWVGMARITRAQVLKIKEQEFILASKTLGASSFFIIFKEVLPNIFGQIIIMAMMSIPNAIFYEATLAMIGLGIPGPQASLGTLINDGFKSFLVTPFLLVIPVVVLAILMLSFNLMADGLRDAFDPKMKEM</sequence>
<dbReference type="SUPFAM" id="SSF161098">
    <property type="entry name" value="MetI-like"/>
    <property type="match status" value="1"/>
</dbReference>
<keyword evidence="7 10" id="KW-1133">Transmembrane helix</keyword>
<feature type="transmembrane region" description="Helical" evidence="10">
    <location>
        <begin position="140"/>
        <end position="168"/>
    </location>
</feature>
<feature type="transmembrane region" description="Helical" evidence="10">
    <location>
        <begin position="54"/>
        <end position="73"/>
    </location>
</feature>
<dbReference type="InterPro" id="IPR025966">
    <property type="entry name" value="OppC_N"/>
</dbReference>
<comment type="subcellular location">
    <subcellularLocation>
        <location evidence="1 10">Cell membrane</location>
        <topology evidence="1 10">Multi-pass membrane protein</topology>
    </subcellularLocation>
</comment>
<dbReference type="RefSeq" id="WP_233509510.1">
    <property type="nucleotide sequence ID" value="NZ_JAKVPQ010000001.1"/>
</dbReference>
<evidence type="ECO:0000256" key="3">
    <source>
        <dbReference type="ARBA" id="ARBA00022475"/>
    </source>
</evidence>
<accession>A0ABS9R217</accession>
<evidence type="ECO:0000256" key="1">
    <source>
        <dbReference type="ARBA" id="ARBA00004651"/>
    </source>
</evidence>
<evidence type="ECO:0000313" key="13">
    <source>
        <dbReference type="Proteomes" id="UP001202402"/>
    </source>
</evidence>
<evidence type="ECO:0000256" key="2">
    <source>
        <dbReference type="ARBA" id="ARBA00022448"/>
    </source>
</evidence>
<reference evidence="12 13" key="1">
    <citation type="submission" date="2022-02" db="EMBL/GenBank/DDBJ databases">
        <title>Genome of Erysipelotrichaceae sp. nov. NSJ-176 isolated from human feces.</title>
        <authorList>
            <person name="Abdugheni R."/>
        </authorList>
    </citation>
    <scope>NUCLEOTIDE SEQUENCE [LARGE SCALE GENOMIC DNA]</scope>
    <source>
        <strain evidence="12 13">NSJ-176</strain>
    </source>
</reference>
<dbReference type="Proteomes" id="UP001202402">
    <property type="component" value="Unassembled WGS sequence"/>
</dbReference>
<feature type="transmembrane region" description="Helical" evidence="10">
    <location>
        <begin position="255"/>
        <end position="282"/>
    </location>
</feature>
<dbReference type="PROSITE" id="PS50928">
    <property type="entry name" value="ABC_TM1"/>
    <property type="match status" value="1"/>
</dbReference>